<dbReference type="Proteomes" id="UP000309389">
    <property type="component" value="Unassembled WGS sequence"/>
</dbReference>
<sequence>MMRTVASASKVSRWVRMSAALTGASLAGATGLPTIVMAQDEQQQAEVDLRLYERFLANLSAGEREAAVAMISSVETFSGSPSLASNRAQFVDMVLTCPATITRQRHFGADSALLTVEFTCRERKLTAMLSNDSNHRYIIVADFADEAMLAQRRARPITVPPPAPPLRRAQTPEERAEAEAAATRLAAEQLKVLQDLGAALKAGSPDTIVDHILPTASFAYGYRDPFNSINVYDLQGHGIDAAREQFARAVADLGEPLGYSCEPGQLNVCRWQFARQHQSLLSFVFFRGSRISTVQLIYVTPQSFELAARNATPEQVQAYAASLREDNK</sequence>
<evidence type="ECO:0000313" key="2">
    <source>
        <dbReference type="Proteomes" id="UP000309389"/>
    </source>
</evidence>
<proteinExistence type="predicted"/>
<accession>A0A4T3F590</accession>
<dbReference type="EMBL" id="SSHH01000002">
    <property type="protein sequence ID" value="TIX49986.1"/>
    <property type="molecule type" value="Genomic_DNA"/>
</dbReference>
<comment type="caution">
    <text evidence="1">The sequence shown here is derived from an EMBL/GenBank/DDBJ whole genome shotgun (WGS) entry which is preliminary data.</text>
</comment>
<gene>
    <name evidence="1" type="ORF">E5222_06700</name>
</gene>
<evidence type="ECO:0000313" key="1">
    <source>
        <dbReference type="EMBL" id="TIX49986.1"/>
    </source>
</evidence>
<name>A0A4T3F590_9SPHN</name>
<dbReference type="RefSeq" id="WP_136693006.1">
    <property type="nucleotide sequence ID" value="NZ_SSHH01000002.1"/>
</dbReference>
<organism evidence="1 2">
    <name type="scientific">Alteraurantiacibacter aquimixticola</name>
    <dbReference type="NCBI Taxonomy" id="2489173"/>
    <lineage>
        <taxon>Bacteria</taxon>
        <taxon>Pseudomonadati</taxon>
        <taxon>Pseudomonadota</taxon>
        <taxon>Alphaproteobacteria</taxon>
        <taxon>Sphingomonadales</taxon>
        <taxon>Erythrobacteraceae</taxon>
        <taxon>Alteraurantiacibacter</taxon>
    </lineage>
</organism>
<reference evidence="1 2" key="1">
    <citation type="submission" date="2019-04" db="EMBL/GenBank/DDBJ databases">
        <title>Altererythrobacter aquimixticola sp. nov., isolated from sediment of junction between the ocean and a freshwater spring.</title>
        <authorList>
            <person name="Yoon J.-H."/>
        </authorList>
    </citation>
    <scope>NUCLEOTIDE SEQUENCE [LARGE SCALE GENOMIC DNA]</scope>
    <source>
        <strain evidence="1 2">SSKS-13</strain>
    </source>
</reference>
<keyword evidence="2" id="KW-1185">Reference proteome</keyword>
<dbReference type="AlphaFoldDB" id="A0A4T3F590"/>
<protein>
    <submittedName>
        <fullName evidence="1">Uncharacterized protein</fullName>
    </submittedName>
</protein>